<dbReference type="eggNOG" id="KOG0017">
    <property type="taxonomic scope" value="Eukaryota"/>
</dbReference>
<sequence length="475" mass="53201">LDLSQCISIRSRLPHITIPVFSGKLQDWPLFRDTFSSMVHDETSLTAVEKYHFLLANLQGSALSVIKHVPVSEVGYEQAWSALLQHYDNKRKLAAFYLDQILNFKPLTGKATAASLQHFMQVVIENVTSFEKIKIPNSSKYIMFELALRCLDESTRESFELAAADEFPTCDDLAKFVRKKPNNTRSNRTHIKPSNSFFTNTTSSPSVVNEANKLVSSSRSPTCFLCKQRHKLTECPTYVRGTPKQRYDILKNWAGCKNCLYPGHRTRECTSRWKCRQCGGRHHTTLHLQPSIPSMPSITQPTSQLPSTNKEEPSASNVAFSAISANHTPEVLLGTAIVQICDVNGVFHPIRVVIDCGSQYSFITESCASMLQLPSIPFNISVSGIGQSMLLTPTKKVMCTLRSLRSVSPDLHTEAVVIPIITQQLPHQKLPPSIWKRYIHLNLADPDFWNPGPIDFLLGADLFLQILDCSSPPCE</sequence>
<dbReference type="CDD" id="cd00303">
    <property type="entry name" value="retropepsin_like"/>
    <property type="match status" value="1"/>
</dbReference>
<dbReference type="InParanoid" id="T1IDG5"/>
<keyword evidence="2" id="KW-1185">Reference proteome</keyword>
<organism evidence="1 2">
    <name type="scientific">Rhodnius prolixus</name>
    <name type="common">Triatomid bug</name>
    <dbReference type="NCBI Taxonomy" id="13249"/>
    <lineage>
        <taxon>Eukaryota</taxon>
        <taxon>Metazoa</taxon>
        <taxon>Ecdysozoa</taxon>
        <taxon>Arthropoda</taxon>
        <taxon>Hexapoda</taxon>
        <taxon>Insecta</taxon>
        <taxon>Pterygota</taxon>
        <taxon>Neoptera</taxon>
        <taxon>Paraneoptera</taxon>
        <taxon>Hemiptera</taxon>
        <taxon>Heteroptera</taxon>
        <taxon>Panheteroptera</taxon>
        <taxon>Cimicomorpha</taxon>
        <taxon>Reduviidae</taxon>
        <taxon>Triatominae</taxon>
        <taxon>Rhodnius</taxon>
    </lineage>
</organism>
<dbReference type="STRING" id="13249.T1IDG5"/>
<dbReference type="PANTHER" id="PTHR47331">
    <property type="entry name" value="PHD-TYPE DOMAIN-CONTAINING PROTEIN"/>
    <property type="match status" value="1"/>
</dbReference>
<dbReference type="HOGENOM" id="CLU_040097_0_0_1"/>
<dbReference type="EnsemblMetazoa" id="RPRC014335-RA">
    <property type="protein sequence ID" value="RPRC014335-PA"/>
    <property type="gene ID" value="RPRC014335"/>
</dbReference>
<name>T1IDG5_RHOPR</name>
<dbReference type="EMBL" id="ACPB03025447">
    <property type="status" value="NOT_ANNOTATED_CDS"/>
    <property type="molecule type" value="Genomic_DNA"/>
</dbReference>
<protein>
    <submittedName>
        <fullName evidence="1">DUF1758 domain-containing protein</fullName>
    </submittedName>
</protein>
<dbReference type="AlphaFoldDB" id="T1IDG5"/>
<dbReference type="InterPro" id="IPR021109">
    <property type="entry name" value="Peptidase_aspartic_dom_sf"/>
</dbReference>
<evidence type="ECO:0000313" key="1">
    <source>
        <dbReference type="EnsemblMetazoa" id="RPRC014335-PA"/>
    </source>
</evidence>
<dbReference type="Proteomes" id="UP000015103">
    <property type="component" value="Unassembled WGS sequence"/>
</dbReference>
<proteinExistence type="predicted"/>
<dbReference type="PANTHER" id="PTHR47331:SF5">
    <property type="entry name" value="RIBONUCLEASE H"/>
    <property type="match status" value="1"/>
</dbReference>
<dbReference type="Pfam" id="PF03564">
    <property type="entry name" value="DUF1759"/>
    <property type="match status" value="1"/>
</dbReference>
<accession>T1IDG5</accession>
<dbReference type="VEuPathDB" id="VectorBase:RPRC014335"/>
<dbReference type="Gene3D" id="2.40.70.10">
    <property type="entry name" value="Acid Proteases"/>
    <property type="match status" value="1"/>
</dbReference>
<evidence type="ECO:0000313" key="2">
    <source>
        <dbReference type="Proteomes" id="UP000015103"/>
    </source>
</evidence>
<reference evidence="1" key="1">
    <citation type="submission" date="2015-05" db="UniProtKB">
        <authorList>
            <consortium name="EnsemblMetazoa"/>
        </authorList>
    </citation>
    <scope>IDENTIFICATION</scope>
</reference>
<dbReference type="InterPro" id="IPR005312">
    <property type="entry name" value="DUF1759"/>
</dbReference>
<dbReference type="OMA" id="CHICINC"/>